<gene>
    <name evidence="2" type="ORF">SBD_5449</name>
</gene>
<accession>M3FLT7</accession>
<dbReference type="Proteomes" id="UP000030760">
    <property type="component" value="Unassembled WGS sequence"/>
</dbReference>
<protein>
    <submittedName>
        <fullName evidence="2">Uncharacterized protein</fullName>
    </submittedName>
</protein>
<sequence length="66" mass="7165">MSDRPGRFVAARQPPCSRGVSQVFPVARRQGATPGSRRAGRGSSRLLSDHHHPVHRNLQGTGVPAW</sequence>
<reference evidence="3" key="1">
    <citation type="journal article" date="2013" name="Genome Announc.">
        <title>Draft Genome Sequence of Streptomyces bottropensis ATCC 25435, a Bottromycin-Producing Actinomycete.</title>
        <authorList>
            <person name="Zhang H."/>
            <person name="Zhou W."/>
            <person name="Zhuang Y."/>
            <person name="Liang X."/>
            <person name="Liu T."/>
        </authorList>
    </citation>
    <scope>NUCLEOTIDE SEQUENCE [LARGE SCALE GENOMIC DNA]</scope>
    <source>
        <strain evidence="3">ATCC 25435</strain>
    </source>
</reference>
<organism evidence="2 3">
    <name type="scientific">Streptomyces bottropensis ATCC 25435</name>
    <dbReference type="NCBI Taxonomy" id="1054862"/>
    <lineage>
        <taxon>Bacteria</taxon>
        <taxon>Bacillati</taxon>
        <taxon>Actinomycetota</taxon>
        <taxon>Actinomycetes</taxon>
        <taxon>Kitasatosporales</taxon>
        <taxon>Streptomycetaceae</taxon>
        <taxon>Streptomyces</taxon>
    </lineage>
</organism>
<dbReference type="AlphaFoldDB" id="M3FLT7"/>
<proteinExistence type="predicted"/>
<feature type="compositionally biased region" description="Low complexity" evidence="1">
    <location>
        <begin position="35"/>
        <end position="46"/>
    </location>
</feature>
<feature type="region of interest" description="Disordered" evidence="1">
    <location>
        <begin position="28"/>
        <end position="66"/>
    </location>
</feature>
<evidence type="ECO:0000313" key="2">
    <source>
        <dbReference type="EMBL" id="EMF53905.1"/>
    </source>
</evidence>
<evidence type="ECO:0000313" key="3">
    <source>
        <dbReference type="Proteomes" id="UP000030760"/>
    </source>
</evidence>
<name>M3FLT7_9ACTN</name>
<dbReference type="EMBL" id="KB405089">
    <property type="protein sequence ID" value="EMF53905.1"/>
    <property type="molecule type" value="Genomic_DNA"/>
</dbReference>
<evidence type="ECO:0000256" key="1">
    <source>
        <dbReference type="SAM" id="MobiDB-lite"/>
    </source>
</evidence>